<dbReference type="OrthoDB" id="7859824at2"/>
<name>A0A1H8E8R2_9RHOB</name>
<keyword evidence="3" id="KW-1185">Reference proteome</keyword>
<dbReference type="EMBL" id="FOCE01000003">
    <property type="protein sequence ID" value="SEN15168.1"/>
    <property type="molecule type" value="Genomic_DNA"/>
</dbReference>
<dbReference type="AlphaFoldDB" id="A0A1H8E8R2"/>
<gene>
    <name evidence="2" type="ORF">SAMN04488103_103234</name>
</gene>
<evidence type="ECO:0000256" key="1">
    <source>
        <dbReference type="SAM" id="SignalP"/>
    </source>
</evidence>
<evidence type="ECO:0000313" key="3">
    <source>
        <dbReference type="Proteomes" id="UP000198761"/>
    </source>
</evidence>
<dbReference type="RefSeq" id="WP_091299858.1">
    <property type="nucleotide sequence ID" value="NZ_FOCE01000003.1"/>
</dbReference>
<reference evidence="2 3" key="1">
    <citation type="submission" date="2016-10" db="EMBL/GenBank/DDBJ databases">
        <authorList>
            <person name="de Groot N.N."/>
        </authorList>
    </citation>
    <scope>NUCLEOTIDE SEQUENCE [LARGE SCALE GENOMIC DNA]</scope>
    <source>
        <strain evidence="2 3">DSM 3857</strain>
    </source>
</reference>
<accession>A0A1H8E8R2</accession>
<sequence>MMRIVSLLLILCLVACGAQPAPGMLGAARHETRLGGHDYVLYRKQDRVEVIRLGSAFGADHDLIRANMIGVVTGLTGCEVVPRSIEGDSGDMRARIKCPKGRR</sequence>
<protein>
    <submittedName>
        <fullName evidence="2">Uncharacterized protein</fullName>
    </submittedName>
</protein>
<feature type="signal peptide" evidence="1">
    <location>
        <begin position="1"/>
        <end position="20"/>
    </location>
</feature>
<dbReference type="Proteomes" id="UP000198761">
    <property type="component" value="Unassembled WGS sequence"/>
</dbReference>
<organism evidence="2 3">
    <name type="scientific">Gemmobacter aquatilis</name>
    <dbReference type="NCBI Taxonomy" id="933059"/>
    <lineage>
        <taxon>Bacteria</taxon>
        <taxon>Pseudomonadati</taxon>
        <taxon>Pseudomonadota</taxon>
        <taxon>Alphaproteobacteria</taxon>
        <taxon>Rhodobacterales</taxon>
        <taxon>Paracoccaceae</taxon>
        <taxon>Gemmobacter</taxon>
    </lineage>
</organism>
<evidence type="ECO:0000313" key="2">
    <source>
        <dbReference type="EMBL" id="SEN15168.1"/>
    </source>
</evidence>
<keyword evidence="1" id="KW-0732">Signal</keyword>
<proteinExistence type="predicted"/>
<feature type="chain" id="PRO_5011559621" evidence="1">
    <location>
        <begin position="21"/>
        <end position="103"/>
    </location>
</feature>